<keyword evidence="2" id="KW-1185">Reference proteome</keyword>
<dbReference type="EMBL" id="BSPW01000001">
    <property type="protein sequence ID" value="GLT16286.1"/>
    <property type="molecule type" value="Genomic_DNA"/>
</dbReference>
<name>A0ABQ6EU59_9VIBR</name>
<dbReference type="RefSeq" id="WP_284190219.1">
    <property type="nucleotide sequence ID" value="NZ_BSPW01000001.1"/>
</dbReference>
<evidence type="ECO:0000313" key="1">
    <source>
        <dbReference type="EMBL" id="GLT16286.1"/>
    </source>
</evidence>
<evidence type="ECO:0008006" key="3">
    <source>
        <dbReference type="Google" id="ProtNLM"/>
    </source>
</evidence>
<comment type="caution">
    <text evidence="1">The sequence shown here is derived from an EMBL/GenBank/DDBJ whole genome shotgun (WGS) entry which is preliminary data.</text>
</comment>
<protein>
    <recommendedName>
        <fullName evidence="3">Phage tail protein</fullName>
    </recommendedName>
</protein>
<accession>A0ABQ6EU59</accession>
<organism evidence="1 2">
    <name type="scientific">Vibrio zhanjiangensis</name>
    <dbReference type="NCBI Taxonomy" id="1046128"/>
    <lineage>
        <taxon>Bacteria</taxon>
        <taxon>Pseudomonadati</taxon>
        <taxon>Pseudomonadota</taxon>
        <taxon>Gammaproteobacteria</taxon>
        <taxon>Vibrionales</taxon>
        <taxon>Vibrionaceae</taxon>
        <taxon>Vibrio</taxon>
    </lineage>
</organism>
<sequence>MANTSEIANLITAVTKLTETVRDKMADIDQTVDRAVAKIPAMFEEKRVTVDVNIGDDSNPDGPFKTLKAAIYSVPDGGKVKVNLPQTKEGFIYELDSAINIGSRKVTIVGGYSSMESEGYKPTIIKPIKKLTEQHERTELKGYFYGRTGGELRFLYVRTMLPRLFPNTEPGHYYYGAFISGAITFKQHNYNLKDPGIFVESNGSSEAPVPFLRSSARETKGDMSVALSYVRIETTDRKPLFDLQYGGATMRFSMHNSKVFDSSGAKVEARELFGGLRYGLHGYATNLLASDVLTKKKG</sequence>
<proteinExistence type="predicted"/>
<evidence type="ECO:0000313" key="2">
    <source>
        <dbReference type="Proteomes" id="UP001157138"/>
    </source>
</evidence>
<reference evidence="2" key="1">
    <citation type="journal article" date="2019" name="Int. J. Syst. Evol. Microbiol.">
        <title>The Global Catalogue of Microorganisms (GCM) 10K type strain sequencing project: providing services to taxonomists for standard genome sequencing and annotation.</title>
        <authorList>
            <consortium name="The Broad Institute Genomics Platform"/>
            <consortium name="The Broad Institute Genome Sequencing Center for Infectious Disease"/>
            <person name="Wu L."/>
            <person name="Ma J."/>
        </authorList>
    </citation>
    <scope>NUCLEOTIDE SEQUENCE [LARGE SCALE GENOMIC DNA]</scope>
    <source>
        <strain evidence="2">NBRC 108723</strain>
    </source>
</reference>
<gene>
    <name evidence="1" type="ORF">GCM10007938_00620</name>
</gene>
<dbReference type="Proteomes" id="UP001157138">
    <property type="component" value="Unassembled WGS sequence"/>
</dbReference>